<comment type="similarity">
    <text evidence="2">Belongs to the IML1 family.</text>
</comment>
<accession>A0AAN6J939</accession>
<dbReference type="Proteomes" id="UP001168146">
    <property type="component" value="Unassembled WGS sequence"/>
</dbReference>
<dbReference type="Pfam" id="PF00610">
    <property type="entry name" value="DEP"/>
    <property type="match status" value="1"/>
</dbReference>
<comment type="caution">
    <text evidence="7">The sequence shown here is derived from an EMBL/GenBank/DDBJ whole genome shotgun (WGS) entry which is preliminary data.</text>
</comment>
<organism evidence="7 8">
    <name type="scientific">Friedmanniomyces endolithicus</name>
    <dbReference type="NCBI Taxonomy" id="329885"/>
    <lineage>
        <taxon>Eukaryota</taxon>
        <taxon>Fungi</taxon>
        <taxon>Dikarya</taxon>
        <taxon>Ascomycota</taxon>
        <taxon>Pezizomycotina</taxon>
        <taxon>Dothideomycetes</taxon>
        <taxon>Dothideomycetidae</taxon>
        <taxon>Mycosphaerellales</taxon>
        <taxon>Teratosphaeriaceae</taxon>
        <taxon>Friedmanniomyces</taxon>
    </lineage>
</organism>
<dbReference type="GO" id="GO:0035556">
    <property type="term" value="P:intracellular signal transduction"/>
    <property type="evidence" value="ECO:0007669"/>
    <property type="project" value="InterPro"/>
</dbReference>
<dbReference type="EMBL" id="JASUXU010000054">
    <property type="protein sequence ID" value="KAK0314886.1"/>
    <property type="molecule type" value="Genomic_DNA"/>
</dbReference>
<evidence type="ECO:0000256" key="2">
    <source>
        <dbReference type="ARBA" id="ARBA00005643"/>
    </source>
</evidence>
<sequence length="1398" mass="156153">MAIDQLRRSCSVVLHDDRASTEDALCGSDVLPLGVLAKLSASGSTPIYILAASAAAQRDEISIHVSLAQRFGFQNRASATVEILETADIVAATATHIEFFFRDQHLSRADMWRIVQRLDVTVAYQGQKVSYLGSLAAEVRARYVSGKEVSSAYVTHAKTKPIFRSGSARYTIMIQISKEMLEHWVDSELMYERVISGFISELFRKWDALKARHQVTVVLFGRSLKRAEDVQADDFFHVVDSDVSSSDWRRLLRRLKQTFNSPSLPSQVALAAQGNMLQAIHMAAMDFANENVDPHLRSRGTSIIAITAGAGLFETNHESLKSTTHLLMGNSIGVDIVAMSPKPFHPVPLFSYQRDGNWEYALPHWVDISFWDVRAPGPMASWFFPRPSELINVAISSLDMYRGNSTSVVSSQMDDYDDALFRDHALTTREPVKSTRLPNTESTTLTEVSRRILHSAKTESMTPDAPVVDRSIAHLGPPSQTLKTLASRTVLPPHSLMASSRKISLGPKGLAPGRGLASTTLSAAYAQHDRDPVANTPFPPNESASGIAKQIRKSLARKSSQQSMTSHPPVLPVAPSRPINIRPAPPQGTFEDEADLGSTIEDGVTHAVLKAEAADVSETPTAKDDLFYIAMKAAEAEGHWKTSPWLTLLNPCNPTRDNMRVAAQYRKWQHVFPRAVSPTEFKWASMCSPAALPLTTEYAPSIRELQKQFTKKVRRLLVLKSEDPVRFGGTYALSQLIKLRLTYGFQLTISERAQPRFGQSDTHSRVLMSLGNTHHELQRLSNDELQVVEYTPDGAEGVKAAKEVVSDDGYHIRVRNTGYTKTVSADVKLMTPRSEPAWARLDEEVVAHTPSHDDVDATRMRLVLIPVELPRPGHITPGPSRGLSDEERYIEGIQKLTQLWQRNHYITPGDRQHQASLSRPRTTPRVAPRDPNPLAIEYQTRDPSAVAYAYGSAATVPLDGQEQATPLFAESEMYHSSGFDVIKLVKQMQERPPHGVEVRDRRWFARMHFKCFRGDEMMNWLLRVFRDLQTREDAIAIGKDLMERGVFSHVRAKHEFRDGNYFYQIASTHRTTEYPDNASMFGRSSLKSVPSTPVAAPRSSPFTRPLREDGTSSGKPTPKIAPSEKRKLLLSEKMLYNADPGQKSDQLEIISLHYDRIHNPENCYHILLEWVNTTAILVREAVNRWTTLAETHGLRLVQVPCVEAIKLHVHHPLEVPIPVNLALRPPESIPMTPVVDGQAVITPHGTARSYAYQKALLRKLDFVLDFEAAASFPAKPEVVYSYGKPDYDMTQYIHKSGILLAQVCGDDNCDFLLVPNRLAAIRTSIAGRPLVEAEAVEHIVKRFVTFCQDEKALRTFYEQTKQPPPSPLVGNEYGMDNDVPPIQLPPRLAHRAVMRTVL</sequence>
<dbReference type="CDD" id="cd04449">
    <property type="entry name" value="DEP_DEPDC5-like"/>
    <property type="match status" value="1"/>
</dbReference>
<dbReference type="InterPro" id="IPR000591">
    <property type="entry name" value="DEP_dom"/>
</dbReference>
<dbReference type="InterPro" id="IPR048255">
    <property type="entry name" value="IML1_N"/>
</dbReference>
<evidence type="ECO:0000313" key="7">
    <source>
        <dbReference type="EMBL" id="KAK0314886.1"/>
    </source>
</evidence>
<feature type="region of interest" description="Disordered" evidence="5">
    <location>
        <begin position="907"/>
        <end position="935"/>
    </location>
</feature>
<dbReference type="PROSITE" id="PS50186">
    <property type="entry name" value="DEP"/>
    <property type="match status" value="1"/>
</dbReference>
<dbReference type="InterPro" id="IPR036388">
    <property type="entry name" value="WH-like_DNA-bd_sf"/>
</dbReference>
<evidence type="ECO:0000256" key="4">
    <source>
        <dbReference type="ARBA" id="ARBA00021881"/>
    </source>
</evidence>
<name>A0AAN6J939_9PEZI</name>
<dbReference type="GO" id="GO:1904262">
    <property type="term" value="P:negative regulation of TORC1 signaling"/>
    <property type="evidence" value="ECO:0007669"/>
    <property type="project" value="TreeGrafter"/>
</dbReference>
<dbReference type="GO" id="GO:0005774">
    <property type="term" value="C:vacuolar membrane"/>
    <property type="evidence" value="ECO:0007669"/>
    <property type="project" value="UniProtKB-SubCell"/>
</dbReference>
<feature type="domain" description="DEP" evidence="6">
    <location>
        <begin position="992"/>
        <end position="1067"/>
    </location>
</feature>
<dbReference type="InterPro" id="IPR036390">
    <property type="entry name" value="WH_DNA-bd_sf"/>
</dbReference>
<dbReference type="PANTHER" id="PTHR13179:SF8">
    <property type="entry name" value="GATOR COMPLEX PROTEIN DEPDC5"/>
    <property type="match status" value="1"/>
</dbReference>
<dbReference type="GO" id="GO:1990130">
    <property type="term" value="C:GATOR1 complex"/>
    <property type="evidence" value="ECO:0007669"/>
    <property type="project" value="TreeGrafter"/>
</dbReference>
<evidence type="ECO:0000256" key="1">
    <source>
        <dbReference type="ARBA" id="ARBA00004148"/>
    </source>
</evidence>
<dbReference type="InterPro" id="IPR027244">
    <property type="entry name" value="IML1"/>
</dbReference>
<dbReference type="PANTHER" id="PTHR13179">
    <property type="entry name" value="DEP DOMAIN CONTAINING PROTEIN 5"/>
    <property type="match status" value="1"/>
</dbReference>
<dbReference type="SMART" id="SM00049">
    <property type="entry name" value="DEP"/>
    <property type="match status" value="1"/>
</dbReference>
<dbReference type="SUPFAM" id="SSF46785">
    <property type="entry name" value="Winged helix' DNA-binding domain"/>
    <property type="match status" value="1"/>
</dbReference>
<reference evidence="7" key="1">
    <citation type="submission" date="2021-12" db="EMBL/GenBank/DDBJ databases">
        <title>Black yeast isolated from Biological Soil Crust.</title>
        <authorList>
            <person name="Kurbessoian T."/>
        </authorList>
    </citation>
    <scope>NUCLEOTIDE SEQUENCE</scope>
    <source>
        <strain evidence="7">CCFEE 5208</strain>
    </source>
</reference>
<evidence type="ECO:0000256" key="5">
    <source>
        <dbReference type="SAM" id="MobiDB-lite"/>
    </source>
</evidence>
<dbReference type="Pfam" id="PF12257">
    <property type="entry name" value="IML1"/>
    <property type="match status" value="1"/>
</dbReference>
<evidence type="ECO:0000313" key="8">
    <source>
        <dbReference type="Proteomes" id="UP001168146"/>
    </source>
</evidence>
<dbReference type="GO" id="GO:0010508">
    <property type="term" value="P:positive regulation of autophagy"/>
    <property type="evidence" value="ECO:0007669"/>
    <property type="project" value="TreeGrafter"/>
</dbReference>
<comment type="subcellular location">
    <subcellularLocation>
        <location evidence="1">Vacuole membrane</location>
        <topology evidence="1">Peripheral membrane protein</topology>
    </subcellularLocation>
</comment>
<proteinExistence type="inferred from homology"/>
<protein>
    <recommendedName>
        <fullName evidence="3">Vacuolar membrane-associated protein IML1</fullName>
    </recommendedName>
    <alternativeName>
        <fullName evidence="4">Vacuolar membrane-associated protein iml1</fullName>
    </alternativeName>
</protein>
<gene>
    <name evidence="7" type="primary">IML1_2</name>
    <name evidence="7" type="ORF">LTR82_012878</name>
</gene>
<feature type="region of interest" description="Disordered" evidence="5">
    <location>
        <begin position="531"/>
        <end position="578"/>
    </location>
</feature>
<evidence type="ECO:0000256" key="3">
    <source>
        <dbReference type="ARBA" id="ARBA00018529"/>
    </source>
</evidence>
<dbReference type="Pfam" id="PF19418">
    <property type="entry name" value="DEPDC5_CTD"/>
    <property type="match status" value="1"/>
</dbReference>
<dbReference type="GO" id="GO:0005096">
    <property type="term" value="F:GTPase activator activity"/>
    <property type="evidence" value="ECO:0007669"/>
    <property type="project" value="InterPro"/>
</dbReference>
<feature type="region of interest" description="Disordered" evidence="5">
    <location>
        <begin position="1085"/>
        <end position="1122"/>
    </location>
</feature>
<dbReference type="InterPro" id="IPR045838">
    <property type="entry name" value="DEPDC5_CTD"/>
</dbReference>
<evidence type="ECO:0000259" key="6">
    <source>
        <dbReference type="PROSITE" id="PS50186"/>
    </source>
</evidence>
<feature type="compositionally biased region" description="Polar residues" evidence="5">
    <location>
        <begin position="557"/>
        <end position="566"/>
    </location>
</feature>
<dbReference type="Gene3D" id="1.10.10.10">
    <property type="entry name" value="Winged helix-like DNA-binding domain superfamily/Winged helix DNA-binding domain"/>
    <property type="match status" value="1"/>
</dbReference>